<evidence type="ECO:0000256" key="11">
    <source>
        <dbReference type="ARBA" id="ARBA00022927"/>
    </source>
</evidence>
<evidence type="ECO:0000256" key="4">
    <source>
        <dbReference type="ARBA" id="ARBA00022448"/>
    </source>
</evidence>
<dbReference type="PROSITE" id="PS00028">
    <property type="entry name" value="ZINC_FINGER_C2H2_1"/>
    <property type="match status" value="5"/>
</dbReference>
<dbReference type="GO" id="GO:0005634">
    <property type="term" value="C:nucleus"/>
    <property type="evidence" value="ECO:0007669"/>
    <property type="project" value="UniProtKB-ARBA"/>
</dbReference>
<keyword evidence="15" id="KW-0496">Mitochondrion</keyword>
<evidence type="ECO:0000256" key="13">
    <source>
        <dbReference type="ARBA" id="ARBA00022989"/>
    </source>
</evidence>
<protein>
    <recommendedName>
        <fullName evidence="26">Mitochondrial import inner membrane translocase subunit TIM50</fullName>
    </recommendedName>
</protein>
<dbReference type="OrthoDB" id="287041at2759"/>
<evidence type="ECO:0000256" key="17">
    <source>
        <dbReference type="ARBA" id="ARBA00061911"/>
    </source>
</evidence>
<keyword evidence="14" id="KW-0811">Translocation</keyword>
<dbReference type="InterPro" id="IPR036412">
    <property type="entry name" value="HAD-like_sf"/>
</dbReference>
<sequence>MIKKIFRCEKCRKCFATKACLKNHEKRHNESWRHVCNECHKGFVDKTSFNYHVRSKHTKSKPFKCDKCSKSFFKNQDLKIHFRRNHSARPENFAKVCPVCNKTYCDSEALRLHAKTHISLEQRRKYKCNTCPSSYACSSALKTHKLVHTGEMPFECTICGHKTRTKKGLDVHLIIHSGVKNFMCELVAPNYTTTRAATTDAKGLADEILKLRLKADGGGGQQGQKDEKTEESEEDRKKREAAWRTMKYTFIAFGVSFTSLGIWLLVECGAPLKDPDGNDIEDEFSQMPIVQQYVARSWKELVTYRKMIQEPSRDKLLPDPVTEPYYQPPYTLVLEMTDVLVHPDWTYQTGWRFKKRPGVDFFLQQVAPPLFEIVIYTAEQGFSAFPIIDALDPQGCISYRLFRDATKYVDGHHVKDLESLNRDLSKVIVVDWNDKSIKGNYDNAFLLPRWKGNDDDQTLIELAVFLKTIATSEVQDVREVLNYYHQFDDPLEAFKENLQKLQEQELAKQQQLKEEKKIPLASSFLKRSP</sequence>
<keyword evidence="25" id="KW-1185">Reference proteome</keyword>
<evidence type="ECO:0000256" key="10">
    <source>
        <dbReference type="ARBA" id="ARBA00022833"/>
    </source>
</evidence>
<dbReference type="Pfam" id="PF03031">
    <property type="entry name" value="NIF"/>
    <property type="match status" value="1"/>
</dbReference>
<evidence type="ECO:0000313" key="25">
    <source>
        <dbReference type="Proteomes" id="UP000494165"/>
    </source>
</evidence>
<dbReference type="GO" id="GO:0005743">
    <property type="term" value="C:mitochondrial inner membrane"/>
    <property type="evidence" value="ECO:0007669"/>
    <property type="project" value="UniProtKB-SubCell"/>
</dbReference>
<feature type="compositionally biased region" description="Basic and acidic residues" evidence="20">
    <location>
        <begin position="224"/>
        <end position="237"/>
    </location>
</feature>
<dbReference type="FunFam" id="3.30.160.60:FF:000446">
    <property type="entry name" value="Zinc finger protein"/>
    <property type="match status" value="2"/>
</dbReference>
<dbReference type="GO" id="GO:0015031">
    <property type="term" value="P:protein transport"/>
    <property type="evidence" value="ECO:0007669"/>
    <property type="project" value="UniProtKB-KW"/>
</dbReference>
<feature type="domain" description="C2H2-type" evidence="22">
    <location>
        <begin position="34"/>
        <end position="62"/>
    </location>
</feature>
<gene>
    <name evidence="24" type="ORF">CLODIP_2_CD08283</name>
</gene>
<evidence type="ECO:0000256" key="12">
    <source>
        <dbReference type="ARBA" id="ARBA00022946"/>
    </source>
</evidence>
<evidence type="ECO:0000256" key="1">
    <source>
        <dbReference type="ARBA" id="ARBA00002959"/>
    </source>
</evidence>
<keyword evidence="13 21" id="KW-1133">Transmembrane helix</keyword>
<organism evidence="24 25">
    <name type="scientific">Cloeon dipterum</name>
    <dbReference type="NCBI Taxonomy" id="197152"/>
    <lineage>
        <taxon>Eukaryota</taxon>
        <taxon>Metazoa</taxon>
        <taxon>Ecdysozoa</taxon>
        <taxon>Arthropoda</taxon>
        <taxon>Hexapoda</taxon>
        <taxon>Insecta</taxon>
        <taxon>Pterygota</taxon>
        <taxon>Palaeoptera</taxon>
        <taxon>Ephemeroptera</taxon>
        <taxon>Pisciforma</taxon>
        <taxon>Baetidae</taxon>
        <taxon>Cloeon</taxon>
    </lineage>
</organism>
<name>A0A8S1CMU8_9INSE</name>
<dbReference type="InterPro" id="IPR036236">
    <property type="entry name" value="Znf_C2H2_sf"/>
</dbReference>
<feature type="domain" description="C2H2-type" evidence="22">
    <location>
        <begin position="154"/>
        <end position="181"/>
    </location>
</feature>
<dbReference type="AlphaFoldDB" id="A0A8S1CMU8"/>
<evidence type="ECO:0000256" key="20">
    <source>
        <dbReference type="SAM" id="MobiDB-lite"/>
    </source>
</evidence>
<dbReference type="Proteomes" id="UP000494165">
    <property type="component" value="Unassembled WGS sequence"/>
</dbReference>
<feature type="region of interest" description="Disordered" evidence="20">
    <location>
        <begin position="215"/>
        <end position="237"/>
    </location>
</feature>
<proteinExistence type="inferred from homology"/>
<feature type="coiled-coil region" evidence="19">
    <location>
        <begin position="491"/>
        <end position="518"/>
    </location>
</feature>
<evidence type="ECO:0000256" key="9">
    <source>
        <dbReference type="ARBA" id="ARBA00022792"/>
    </source>
</evidence>
<evidence type="ECO:0000256" key="21">
    <source>
        <dbReference type="SAM" id="Phobius"/>
    </source>
</evidence>
<evidence type="ECO:0000256" key="18">
    <source>
        <dbReference type="PROSITE-ProRule" id="PRU00042"/>
    </source>
</evidence>
<keyword evidence="10" id="KW-0862">Zinc</keyword>
<keyword evidence="11" id="KW-0653">Protein transport</keyword>
<dbReference type="GO" id="GO:0008270">
    <property type="term" value="F:zinc ion binding"/>
    <property type="evidence" value="ECO:0007669"/>
    <property type="project" value="UniProtKB-KW"/>
</dbReference>
<evidence type="ECO:0000256" key="19">
    <source>
        <dbReference type="SAM" id="Coils"/>
    </source>
</evidence>
<dbReference type="SMART" id="SM00355">
    <property type="entry name" value="ZnF_C2H2"/>
    <property type="match status" value="6"/>
</dbReference>
<keyword evidence="16 21" id="KW-0472">Membrane</keyword>
<dbReference type="Gene3D" id="3.30.160.60">
    <property type="entry name" value="Classic Zinc Finger"/>
    <property type="match status" value="4"/>
</dbReference>
<dbReference type="Gene3D" id="3.40.50.1000">
    <property type="entry name" value="HAD superfamily/HAD-like"/>
    <property type="match status" value="1"/>
</dbReference>
<feature type="domain" description="FCP1 homology" evidence="23">
    <location>
        <begin position="325"/>
        <end position="469"/>
    </location>
</feature>
<evidence type="ECO:0000256" key="7">
    <source>
        <dbReference type="ARBA" id="ARBA00022737"/>
    </source>
</evidence>
<dbReference type="CDD" id="cd07521">
    <property type="entry name" value="HAD_FCP1-like"/>
    <property type="match status" value="1"/>
</dbReference>
<keyword evidence="19" id="KW-0175">Coiled coil</keyword>
<dbReference type="PANTHER" id="PTHR24379:SF121">
    <property type="entry name" value="C2H2-TYPE DOMAIN-CONTAINING PROTEIN"/>
    <property type="match status" value="1"/>
</dbReference>
<dbReference type="PROSITE" id="PS50157">
    <property type="entry name" value="ZINC_FINGER_C2H2_2"/>
    <property type="match status" value="6"/>
</dbReference>
<accession>A0A8S1CMU8</accession>
<dbReference type="FunFam" id="3.40.50.1000:FF:000019">
    <property type="entry name" value="Mitochondrial import inner membrane translocase subunit TIM50"/>
    <property type="match status" value="1"/>
</dbReference>
<evidence type="ECO:0000259" key="22">
    <source>
        <dbReference type="PROSITE" id="PS50157"/>
    </source>
</evidence>
<evidence type="ECO:0000259" key="23">
    <source>
        <dbReference type="PROSITE" id="PS50969"/>
    </source>
</evidence>
<evidence type="ECO:0008006" key="26">
    <source>
        <dbReference type="Google" id="ProtNLM"/>
    </source>
</evidence>
<dbReference type="SMART" id="SM00577">
    <property type="entry name" value="CPDc"/>
    <property type="match status" value="1"/>
</dbReference>
<keyword evidence="6" id="KW-0479">Metal-binding</keyword>
<keyword evidence="8 18" id="KW-0863">Zinc-finger</keyword>
<dbReference type="EMBL" id="CADEPI010000056">
    <property type="protein sequence ID" value="CAB3370863.1"/>
    <property type="molecule type" value="Genomic_DNA"/>
</dbReference>
<evidence type="ECO:0000256" key="5">
    <source>
        <dbReference type="ARBA" id="ARBA00022692"/>
    </source>
</evidence>
<dbReference type="SUPFAM" id="SSF56784">
    <property type="entry name" value="HAD-like"/>
    <property type="match status" value="1"/>
</dbReference>
<dbReference type="PANTHER" id="PTHR24379">
    <property type="entry name" value="KRAB AND ZINC FINGER DOMAIN-CONTAINING"/>
    <property type="match status" value="1"/>
</dbReference>
<dbReference type="PROSITE" id="PS50969">
    <property type="entry name" value="FCP1"/>
    <property type="match status" value="1"/>
</dbReference>
<dbReference type="Pfam" id="PF00096">
    <property type="entry name" value="zf-C2H2"/>
    <property type="match status" value="2"/>
</dbReference>
<keyword evidence="5 21" id="KW-0812">Transmembrane</keyword>
<keyword evidence="9" id="KW-0999">Mitochondrion inner membrane</keyword>
<feature type="domain" description="C2H2-type" evidence="22">
    <location>
        <begin position="126"/>
        <end position="153"/>
    </location>
</feature>
<evidence type="ECO:0000256" key="16">
    <source>
        <dbReference type="ARBA" id="ARBA00023136"/>
    </source>
</evidence>
<keyword evidence="7" id="KW-0677">Repeat</keyword>
<comment type="function">
    <text evidence="1">Essential component of the TIM23 complex, a complex that mediates the translocation of transit peptide-containing proteins across the mitochondrial inner membrane.</text>
</comment>
<comment type="subcellular location">
    <subcellularLocation>
        <location evidence="2">Mitochondrion inner membrane</location>
        <topology evidence="2">Single-pass membrane protein</topology>
    </subcellularLocation>
</comment>
<reference evidence="24 25" key="1">
    <citation type="submission" date="2020-04" db="EMBL/GenBank/DDBJ databases">
        <authorList>
            <person name="Alioto T."/>
            <person name="Alioto T."/>
            <person name="Gomez Garrido J."/>
        </authorList>
    </citation>
    <scope>NUCLEOTIDE SEQUENCE [LARGE SCALE GENOMIC DNA]</scope>
</reference>
<dbReference type="SUPFAM" id="SSF57667">
    <property type="entry name" value="beta-beta-alpha zinc fingers"/>
    <property type="match status" value="4"/>
</dbReference>
<dbReference type="InterPro" id="IPR004274">
    <property type="entry name" value="FCP1_dom"/>
</dbReference>
<evidence type="ECO:0000256" key="8">
    <source>
        <dbReference type="ARBA" id="ARBA00022771"/>
    </source>
</evidence>
<evidence type="ECO:0000256" key="2">
    <source>
        <dbReference type="ARBA" id="ARBA00004434"/>
    </source>
</evidence>
<keyword evidence="4" id="KW-0813">Transport</keyword>
<keyword evidence="12" id="KW-0809">Transit peptide</keyword>
<feature type="domain" description="C2H2-type" evidence="22">
    <location>
        <begin position="63"/>
        <end position="91"/>
    </location>
</feature>
<evidence type="ECO:0000256" key="15">
    <source>
        <dbReference type="ARBA" id="ARBA00023128"/>
    </source>
</evidence>
<comment type="caution">
    <text evidence="24">The sequence shown here is derived from an EMBL/GenBank/DDBJ whole genome shotgun (WGS) entry which is preliminary data.</text>
</comment>
<evidence type="ECO:0000256" key="6">
    <source>
        <dbReference type="ARBA" id="ARBA00022723"/>
    </source>
</evidence>
<dbReference type="InterPro" id="IPR013087">
    <property type="entry name" value="Znf_C2H2_type"/>
</dbReference>
<comment type="similarity">
    <text evidence="3">Belongs to the TIM50 family.</text>
</comment>
<evidence type="ECO:0000313" key="24">
    <source>
        <dbReference type="EMBL" id="CAB3370863.1"/>
    </source>
</evidence>
<feature type="domain" description="C2H2-type" evidence="22">
    <location>
        <begin position="6"/>
        <end position="33"/>
    </location>
</feature>
<feature type="transmembrane region" description="Helical" evidence="21">
    <location>
        <begin position="246"/>
        <end position="266"/>
    </location>
</feature>
<dbReference type="InterPro" id="IPR023214">
    <property type="entry name" value="HAD_sf"/>
</dbReference>
<evidence type="ECO:0000256" key="14">
    <source>
        <dbReference type="ARBA" id="ARBA00023010"/>
    </source>
</evidence>
<feature type="domain" description="C2H2-type" evidence="22">
    <location>
        <begin position="95"/>
        <end position="122"/>
    </location>
</feature>
<comment type="subunit">
    <text evidence="17">Component of the TIM23 complex at least composed of Tim23, Tim17 (Tim17a1, Tim17a2 or Tim17b1) and a Tim50.</text>
</comment>
<evidence type="ECO:0000256" key="3">
    <source>
        <dbReference type="ARBA" id="ARBA00006344"/>
    </source>
</evidence>